<dbReference type="AlphaFoldDB" id="A0A6L2L139"/>
<organism evidence="3">
    <name type="scientific">Tanacetum cinerariifolium</name>
    <name type="common">Dalmatian daisy</name>
    <name type="synonym">Chrysanthemum cinerariifolium</name>
    <dbReference type="NCBI Taxonomy" id="118510"/>
    <lineage>
        <taxon>Eukaryota</taxon>
        <taxon>Viridiplantae</taxon>
        <taxon>Streptophyta</taxon>
        <taxon>Embryophyta</taxon>
        <taxon>Tracheophyta</taxon>
        <taxon>Spermatophyta</taxon>
        <taxon>Magnoliopsida</taxon>
        <taxon>eudicotyledons</taxon>
        <taxon>Gunneridae</taxon>
        <taxon>Pentapetalae</taxon>
        <taxon>asterids</taxon>
        <taxon>campanulids</taxon>
        <taxon>Asterales</taxon>
        <taxon>Asteraceae</taxon>
        <taxon>Asteroideae</taxon>
        <taxon>Anthemideae</taxon>
        <taxon>Anthemidinae</taxon>
        <taxon>Tanacetum</taxon>
    </lineage>
</organism>
<evidence type="ECO:0000313" key="3">
    <source>
        <dbReference type="EMBL" id="GEU54402.1"/>
    </source>
</evidence>
<feature type="region of interest" description="Disordered" evidence="2">
    <location>
        <begin position="411"/>
        <end position="436"/>
    </location>
</feature>
<dbReference type="EMBL" id="BKCJ010003326">
    <property type="protein sequence ID" value="GEU54402.1"/>
    <property type="molecule type" value="Genomic_DNA"/>
</dbReference>
<name>A0A6L2L139_TANCI</name>
<gene>
    <name evidence="3" type="ORF">Tci_026380</name>
</gene>
<proteinExistence type="predicted"/>
<feature type="compositionally biased region" description="Polar residues" evidence="2">
    <location>
        <begin position="423"/>
        <end position="436"/>
    </location>
</feature>
<reference evidence="3" key="1">
    <citation type="journal article" date="2019" name="Sci. Rep.">
        <title>Draft genome of Tanacetum cinerariifolium, the natural source of mosquito coil.</title>
        <authorList>
            <person name="Yamashiro T."/>
            <person name="Shiraishi A."/>
            <person name="Satake H."/>
            <person name="Nakayama K."/>
        </authorList>
    </citation>
    <scope>NUCLEOTIDE SEQUENCE</scope>
</reference>
<sequence>MSNQQDINAIRAQRLANTHDLLALVVNTQTPFHPDHSSLITYIQHPQPNNNFFQQTSFNTNYMQQPMQNLKDSLDPTTAMNTTLALLAKAFKVNTIPTNNNQRSSLIPRNCQIAQPGMKSSQDIKMKMVDDNVGNRVRHDAVQYDRNEYGNGNVETTPAEGNGNGINDAYKETDREKVNCTSEDTLQQASTSKTQSDNAPVYDSDGSTEISYDKAYNDIQQNIKRLQAQLGDLKGKSSDTQCASNTLDPLSQKLEDEIMSLESQVLNYAKENAHRKTTYKNLFDSIKVTQAQTNSIIDSLQKQLYDTIYENAKLRAQLFHKFFEQKGISKVTSNSAPSTQESKVVQTVNVIAPRIFRTNPSKTSRVDNVVPNKSVKTSVRIKPITVSQPNIIHKQQANFALNDFSSTRVNNTAKTRRPHHRSNFNTDGVPSNSNSRCLSKNIEKIKENHRNSQIPKN</sequence>
<feature type="region of interest" description="Disordered" evidence="2">
    <location>
        <begin position="184"/>
        <end position="204"/>
    </location>
</feature>
<feature type="region of interest" description="Disordered" evidence="2">
    <location>
        <begin position="148"/>
        <end position="169"/>
    </location>
</feature>
<evidence type="ECO:0000256" key="1">
    <source>
        <dbReference type="SAM" id="Coils"/>
    </source>
</evidence>
<accession>A0A6L2L139</accession>
<protein>
    <submittedName>
        <fullName evidence="3">Uncharacterized protein</fullName>
    </submittedName>
</protein>
<evidence type="ECO:0000256" key="2">
    <source>
        <dbReference type="SAM" id="MobiDB-lite"/>
    </source>
</evidence>
<keyword evidence="1" id="KW-0175">Coiled coil</keyword>
<feature type="coiled-coil region" evidence="1">
    <location>
        <begin position="216"/>
        <end position="271"/>
    </location>
</feature>
<feature type="compositionally biased region" description="Polar residues" evidence="2">
    <location>
        <begin position="184"/>
        <end position="198"/>
    </location>
</feature>
<comment type="caution">
    <text evidence="3">The sequence shown here is derived from an EMBL/GenBank/DDBJ whole genome shotgun (WGS) entry which is preliminary data.</text>
</comment>